<evidence type="ECO:0000313" key="2">
    <source>
        <dbReference type="Proteomes" id="UP001056120"/>
    </source>
</evidence>
<reference evidence="1 2" key="2">
    <citation type="journal article" date="2022" name="Mol. Ecol. Resour.">
        <title>The genomes of chicory, endive, great burdock and yacon provide insights into Asteraceae paleo-polyploidization history and plant inulin production.</title>
        <authorList>
            <person name="Fan W."/>
            <person name="Wang S."/>
            <person name="Wang H."/>
            <person name="Wang A."/>
            <person name="Jiang F."/>
            <person name="Liu H."/>
            <person name="Zhao H."/>
            <person name="Xu D."/>
            <person name="Zhang Y."/>
        </authorList>
    </citation>
    <scope>NUCLEOTIDE SEQUENCE [LARGE SCALE GENOMIC DNA]</scope>
    <source>
        <strain evidence="2">cv. Yunnan</strain>
        <tissue evidence="1">Leaves</tissue>
    </source>
</reference>
<sequence>MNLAGQFLFSLTLTNLITIAHAAHFNYMYTSCDGGDNFTTITSEYEKNLNTTLSVLPTTDTGAGYFTHYTGQGENTINATAMCRGDIGGSLCQSCIHQSIIKAGLICPKSKGAAVYYDECLLSYFNLQYPSKFQVVLVNPDVTTKYPEIFKADVRVLMMELMKAAAAGGWLRKYATGTIAGPNSTTIYAFVQCRPTLSAEWCIECLENAVDVYYLYGHLAPFTEGRLFQPTCNFMYNTKQFFDQITLVVSSPPHGETQRDAELVGTWTGHGTFAAWSCWQNQTLTNIIDPLMKVGPGALNHVSRTIQIGLLCIQTDDTQRPTMDQVLLMLDNASHDPNLPVPVVPPQNSITTPLQSSMEEVLPMLETS</sequence>
<dbReference type="Proteomes" id="UP001056120">
    <property type="component" value="Linkage Group LG01"/>
</dbReference>
<accession>A0ACB9KBN4</accession>
<organism evidence="1 2">
    <name type="scientific">Smallanthus sonchifolius</name>
    <dbReference type="NCBI Taxonomy" id="185202"/>
    <lineage>
        <taxon>Eukaryota</taxon>
        <taxon>Viridiplantae</taxon>
        <taxon>Streptophyta</taxon>
        <taxon>Embryophyta</taxon>
        <taxon>Tracheophyta</taxon>
        <taxon>Spermatophyta</taxon>
        <taxon>Magnoliopsida</taxon>
        <taxon>eudicotyledons</taxon>
        <taxon>Gunneridae</taxon>
        <taxon>Pentapetalae</taxon>
        <taxon>asterids</taxon>
        <taxon>campanulids</taxon>
        <taxon>Asterales</taxon>
        <taxon>Asteraceae</taxon>
        <taxon>Asteroideae</taxon>
        <taxon>Heliantheae alliance</taxon>
        <taxon>Millerieae</taxon>
        <taxon>Smallanthus</taxon>
    </lineage>
</organism>
<comment type="caution">
    <text evidence="1">The sequence shown here is derived from an EMBL/GenBank/DDBJ whole genome shotgun (WGS) entry which is preliminary data.</text>
</comment>
<evidence type="ECO:0000313" key="1">
    <source>
        <dbReference type="EMBL" id="KAI3829661.1"/>
    </source>
</evidence>
<dbReference type="EMBL" id="CM042018">
    <property type="protein sequence ID" value="KAI3829661.1"/>
    <property type="molecule type" value="Genomic_DNA"/>
</dbReference>
<reference evidence="2" key="1">
    <citation type="journal article" date="2022" name="Mol. Ecol. Resour.">
        <title>The genomes of chicory, endive, great burdock and yacon provide insights into Asteraceae palaeo-polyploidization history and plant inulin production.</title>
        <authorList>
            <person name="Fan W."/>
            <person name="Wang S."/>
            <person name="Wang H."/>
            <person name="Wang A."/>
            <person name="Jiang F."/>
            <person name="Liu H."/>
            <person name="Zhao H."/>
            <person name="Xu D."/>
            <person name="Zhang Y."/>
        </authorList>
    </citation>
    <scope>NUCLEOTIDE SEQUENCE [LARGE SCALE GENOMIC DNA]</scope>
    <source>
        <strain evidence="2">cv. Yunnan</strain>
    </source>
</reference>
<name>A0ACB9KBN4_9ASTR</name>
<keyword evidence="2" id="KW-1185">Reference proteome</keyword>
<protein>
    <submittedName>
        <fullName evidence="1">Uncharacterized protein</fullName>
    </submittedName>
</protein>
<proteinExistence type="predicted"/>
<gene>
    <name evidence="1" type="ORF">L1987_03788</name>
</gene>